<dbReference type="InterPro" id="IPR037459">
    <property type="entry name" value="RhgT-like"/>
</dbReference>
<dbReference type="Proteomes" id="UP000886523">
    <property type="component" value="Unassembled WGS sequence"/>
</dbReference>
<evidence type="ECO:0000256" key="3">
    <source>
        <dbReference type="SAM" id="SignalP"/>
    </source>
</evidence>
<evidence type="ECO:0000313" key="5">
    <source>
        <dbReference type="EMBL" id="KAF9520597.1"/>
    </source>
</evidence>
<evidence type="ECO:0000313" key="6">
    <source>
        <dbReference type="Proteomes" id="UP000886523"/>
    </source>
</evidence>
<feature type="domain" description="SGNH hydrolase-type esterase" evidence="4">
    <location>
        <begin position="16"/>
        <end position="196"/>
    </location>
</feature>
<reference evidence="5" key="1">
    <citation type="journal article" date="2020" name="Nat. Commun.">
        <title>Large-scale genome sequencing of mycorrhizal fungi provides insights into the early evolution of symbiotic traits.</title>
        <authorList>
            <person name="Miyauchi S."/>
            <person name="Kiss E."/>
            <person name="Kuo A."/>
            <person name="Drula E."/>
            <person name="Kohler A."/>
            <person name="Sanchez-Garcia M."/>
            <person name="Morin E."/>
            <person name="Andreopoulos B."/>
            <person name="Barry K.W."/>
            <person name="Bonito G."/>
            <person name="Buee M."/>
            <person name="Carver A."/>
            <person name="Chen C."/>
            <person name="Cichocki N."/>
            <person name="Clum A."/>
            <person name="Culley D."/>
            <person name="Crous P.W."/>
            <person name="Fauchery L."/>
            <person name="Girlanda M."/>
            <person name="Hayes R.D."/>
            <person name="Keri Z."/>
            <person name="LaButti K."/>
            <person name="Lipzen A."/>
            <person name="Lombard V."/>
            <person name="Magnuson J."/>
            <person name="Maillard F."/>
            <person name="Murat C."/>
            <person name="Nolan M."/>
            <person name="Ohm R.A."/>
            <person name="Pangilinan J."/>
            <person name="Pereira M.F."/>
            <person name="Perotto S."/>
            <person name="Peter M."/>
            <person name="Pfister S."/>
            <person name="Riley R."/>
            <person name="Sitrit Y."/>
            <person name="Stielow J.B."/>
            <person name="Szollosi G."/>
            <person name="Zifcakova L."/>
            <person name="Stursova M."/>
            <person name="Spatafora J.W."/>
            <person name="Tedersoo L."/>
            <person name="Vaario L.M."/>
            <person name="Yamada A."/>
            <person name="Yan M."/>
            <person name="Wang P."/>
            <person name="Xu J."/>
            <person name="Bruns T."/>
            <person name="Baldrian P."/>
            <person name="Vilgalys R."/>
            <person name="Dunand C."/>
            <person name="Henrissat B."/>
            <person name="Grigoriev I.V."/>
            <person name="Hibbett D."/>
            <person name="Nagy L.G."/>
            <person name="Martin F.M."/>
        </authorList>
    </citation>
    <scope>NUCLEOTIDE SEQUENCE</scope>
    <source>
        <strain evidence="5">UP504</strain>
    </source>
</reference>
<gene>
    <name evidence="5" type="ORF">BS47DRAFT_1335773</name>
</gene>
<protein>
    <submittedName>
        <fullName evidence="5">Carbohydrate esterase family 12 protein</fullName>
    </submittedName>
</protein>
<dbReference type="InterPro" id="IPR036514">
    <property type="entry name" value="SGNH_hydro_sf"/>
</dbReference>
<comment type="similarity">
    <text evidence="1">Belongs to the 'GDSL' lipolytic enzyme family.</text>
</comment>
<evidence type="ECO:0000259" key="4">
    <source>
        <dbReference type="Pfam" id="PF13472"/>
    </source>
</evidence>
<feature type="chain" id="PRO_5040478067" evidence="3">
    <location>
        <begin position="17"/>
        <end position="232"/>
    </location>
</feature>
<dbReference type="OrthoDB" id="2141316at2759"/>
<name>A0A9P6E0H4_9AGAM</name>
<dbReference type="EMBL" id="MU128911">
    <property type="protein sequence ID" value="KAF9520597.1"/>
    <property type="molecule type" value="Genomic_DNA"/>
</dbReference>
<dbReference type="Pfam" id="PF13472">
    <property type="entry name" value="Lipase_GDSL_2"/>
    <property type="match status" value="1"/>
</dbReference>
<dbReference type="PANTHER" id="PTHR43695">
    <property type="entry name" value="PUTATIVE (AFU_ORTHOLOGUE AFUA_2G17250)-RELATED"/>
    <property type="match status" value="1"/>
</dbReference>
<evidence type="ECO:0000256" key="2">
    <source>
        <dbReference type="ARBA" id="ARBA00022801"/>
    </source>
</evidence>
<accession>A0A9P6E0H4</accession>
<sequence>MRFIWTLSAAFSAAKSFTARGATSTLYLVGIEGWGVEVGAYLQNINIINKAASGRSARSYIREGKWAAVQALLVPGDFIILSFGHNDGGSPSTSDRASLYGESDTATETITHADGVVEVGATAIISSQTPNNPYEFSSTIVDDPPRFVKYARDVAAAKGVPYVDHFAAVISLYGELGGPTTESYFPRDHTHTNSAGAIQVAQAFISGLKCPSAEGALALYINSVGQELGARC</sequence>
<dbReference type="InterPro" id="IPR013830">
    <property type="entry name" value="SGNH_hydro"/>
</dbReference>
<dbReference type="GO" id="GO:0016787">
    <property type="term" value="F:hydrolase activity"/>
    <property type="evidence" value="ECO:0007669"/>
    <property type="project" value="UniProtKB-KW"/>
</dbReference>
<dbReference type="AlphaFoldDB" id="A0A9P6E0H4"/>
<dbReference type="SUPFAM" id="SSF52266">
    <property type="entry name" value="SGNH hydrolase"/>
    <property type="match status" value="1"/>
</dbReference>
<keyword evidence="2" id="KW-0378">Hydrolase</keyword>
<organism evidence="5 6">
    <name type="scientific">Hydnum rufescens UP504</name>
    <dbReference type="NCBI Taxonomy" id="1448309"/>
    <lineage>
        <taxon>Eukaryota</taxon>
        <taxon>Fungi</taxon>
        <taxon>Dikarya</taxon>
        <taxon>Basidiomycota</taxon>
        <taxon>Agaricomycotina</taxon>
        <taxon>Agaricomycetes</taxon>
        <taxon>Cantharellales</taxon>
        <taxon>Hydnaceae</taxon>
        <taxon>Hydnum</taxon>
    </lineage>
</organism>
<comment type="caution">
    <text evidence="5">The sequence shown here is derived from an EMBL/GenBank/DDBJ whole genome shotgun (WGS) entry which is preliminary data.</text>
</comment>
<dbReference type="PANTHER" id="PTHR43695:SF1">
    <property type="entry name" value="RHAMNOGALACTURONAN ACETYLESTERASE"/>
    <property type="match status" value="1"/>
</dbReference>
<keyword evidence="6" id="KW-1185">Reference proteome</keyword>
<keyword evidence="3" id="KW-0732">Signal</keyword>
<proteinExistence type="inferred from homology"/>
<feature type="signal peptide" evidence="3">
    <location>
        <begin position="1"/>
        <end position="16"/>
    </location>
</feature>
<dbReference type="Gene3D" id="3.40.50.1110">
    <property type="entry name" value="SGNH hydrolase"/>
    <property type="match status" value="1"/>
</dbReference>
<evidence type="ECO:0000256" key="1">
    <source>
        <dbReference type="ARBA" id="ARBA00008668"/>
    </source>
</evidence>